<dbReference type="OrthoDB" id="7737358at2759"/>
<feature type="compositionally biased region" description="Low complexity" evidence="1">
    <location>
        <begin position="123"/>
        <end position="144"/>
    </location>
</feature>
<feature type="region of interest" description="Disordered" evidence="1">
    <location>
        <begin position="427"/>
        <end position="452"/>
    </location>
</feature>
<feature type="compositionally biased region" description="Low complexity" evidence="1">
    <location>
        <begin position="432"/>
        <end position="450"/>
    </location>
</feature>
<dbReference type="EnsemblMetazoa" id="SCAU013518-RA">
    <property type="protein sequence ID" value="SCAU013518-PA"/>
    <property type="gene ID" value="SCAU013518"/>
</dbReference>
<dbReference type="STRING" id="35570.A0A1I8Q3G1"/>
<feature type="compositionally biased region" description="Acidic residues" evidence="1">
    <location>
        <begin position="250"/>
        <end position="265"/>
    </location>
</feature>
<evidence type="ECO:0000256" key="1">
    <source>
        <dbReference type="SAM" id="MobiDB-lite"/>
    </source>
</evidence>
<dbReference type="AlphaFoldDB" id="A0A1I8Q3G1"/>
<feature type="compositionally biased region" description="Polar residues" evidence="1">
    <location>
        <begin position="145"/>
        <end position="157"/>
    </location>
</feature>
<dbReference type="VEuPathDB" id="VectorBase:SCAU013518"/>
<feature type="transmembrane region" description="Helical" evidence="2">
    <location>
        <begin position="6"/>
        <end position="32"/>
    </location>
</feature>
<protein>
    <submittedName>
        <fullName evidence="3">Uncharacterized protein</fullName>
    </submittedName>
</protein>
<accession>A0A1I8Q3G1</accession>
<keyword evidence="2" id="KW-0812">Transmembrane</keyword>
<dbReference type="KEGG" id="scac:106082390"/>
<evidence type="ECO:0000313" key="4">
    <source>
        <dbReference type="Proteomes" id="UP000095300"/>
    </source>
</evidence>
<feature type="region of interest" description="Disordered" evidence="1">
    <location>
        <begin position="244"/>
        <end position="275"/>
    </location>
</feature>
<gene>
    <name evidence="3" type="primary">106082390</name>
</gene>
<dbReference type="Proteomes" id="UP000095300">
    <property type="component" value="Unassembled WGS sequence"/>
</dbReference>
<keyword evidence="2" id="KW-1133">Transmembrane helix</keyword>
<keyword evidence="4" id="KW-1185">Reference proteome</keyword>
<reference evidence="3" key="1">
    <citation type="submission" date="2020-05" db="UniProtKB">
        <authorList>
            <consortium name="EnsemblMetazoa"/>
        </authorList>
    </citation>
    <scope>IDENTIFICATION</scope>
    <source>
        <strain evidence="3">USDA</strain>
    </source>
</reference>
<evidence type="ECO:0000256" key="2">
    <source>
        <dbReference type="SAM" id="Phobius"/>
    </source>
</evidence>
<feature type="region of interest" description="Disordered" evidence="1">
    <location>
        <begin position="115"/>
        <end position="157"/>
    </location>
</feature>
<sequence>ISCLETSVLLFLLVNNFLKLFFFQLFCLFLIVRLSQARYGFVPKFYGQDSAVIVDTDKLMPTTAQQTNTVNYPTKIRLPPPPPFPLWRHFPRYHIIPPPPPGQIMSINTWPKAKFQTTKEPATTSSTSSSSTTTTSTTTTTTTTPQPILGSSSPTAKTIETNSKFRIDTVPFVTDDEFPRELLDIAQNKLGLKSLDEIPSISELGQLLGTNSPHETLNYIKKLTANEQGVALVKAYIESTDYTDNADKTDYDEDEDDDEDDEDDVTNGNLGDIEEPLRINDEGLVVITTADEEPNADYEQAEVENGDNSSGIEVEKADATSIITPKTRKTPKIIKKLKDMSEAKPGLMERLANFMHLNNLWQKKAKTAKTEESLEAVSTHNSEMNELKRLTIEGKRVDITNETQENENHDEVPILVREPIPYNYPVPLRPESTTSSSTSTTPTPATSSTAINSIADTETSTAVHLNTPKVLIPHVRQLARVTKIPPKKIEDFLASKPKLLELANKVSRFPIGYDRNSPLEAQVMMAVQRAIEQDEDLKKLLSSTATLK</sequence>
<proteinExistence type="predicted"/>
<name>A0A1I8Q3G1_STOCA</name>
<keyword evidence="2" id="KW-0472">Membrane</keyword>
<organism evidence="3 4">
    <name type="scientific">Stomoxys calcitrans</name>
    <name type="common">Stable fly</name>
    <name type="synonym">Conops calcitrans</name>
    <dbReference type="NCBI Taxonomy" id="35570"/>
    <lineage>
        <taxon>Eukaryota</taxon>
        <taxon>Metazoa</taxon>
        <taxon>Ecdysozoa</taxon>
        <taxon>Arthropoda</taxon>
        <taxon>Hexapoda</taxon>
        <taxon>Insecta</taxon>
        <taxon>Pterygota</taxon>
        <taxon>Neoptera</taxon>
        <taxon>Endopterygota</taxon>
        <taxon>Diptera</taxon>
        <taxon>Brachycera</taxon>
        <taxon>Muscomorpha</taxon>
        <taxon>Muscoidea</taxon>
        <taxon>Muscidae</taxon>
        <taxon>Stomoxys</taxon>
    </lineage>
</organism>
<evidence type="ECO:0000313" key="3">
    <source>
        <dbReference type="EnsemblMetazoa" id="SCAU013518-PA"/>
    </source>
</evidence>